<evidence type="ECO:0000256" key="3">
    <source>
        <dbReference type="ARBA" id="ARBA00022475"/>
    </source>
</evidence>
<keyword evidence="6 7" id="KW-0472">Membrane</keyword>
<feature type="compositionally biased region" description="Basic and acidic residues" evidence="8">
    <location>
        <begin position="215"/>
        <end position="224"/>
    </location>
</feature>
<protein>
    <recommendedName>
        <fullName evidence="7">Protein MgtC</fullName>
    </recommendedName>
</protein>
<dbReference type="InterPro" id="IPR049177">
    <property type="entry name" value="MgtC_SapB_SrpB_YhiD_N"/>
</dbReference>
<comment type="subcellular location">
    <subcellularLocation>
        <location evidence="7">Cell inner membrane</location>
        <topology evidence="7">Multi-pass membrane protein</topology>
    </subcellularLocation>
    <subcellularLocation>
        <location evidence="1">Cell membrane</location>
        <topology evidence="1">Multi-pass membrane protein</topology>
    </subcellularLocation>
</comment>
<evidence type="ECO:0000256" key="7">
    <source>
        <dbReference type="RuleBase" id="RU365041"/>
    </source>
</evidence>
<dbReference type="EMBL" id="SNVV01000003">
    <property type="protein sequence ID" value="TDN55847.1"/>
    <property type="molecule type" value="Genomic_DNA"/>
</dbReference>
<organism evidence="10 11">
    <name type="scientific">Azoarcus indigens</name>
    <dbReference type="NCBI Taxonomy" id="29545"/>
    <lineage>
        <taxon>Bacteria</taxon>
        <taxon>Pseudomonadati</taxon>
        <taxon>Pseudomonadota</taxon>
        <taxon>Betaproteobacteria</taxon>
        <taxon>Rhodocyclales</taxon>
        <taxon>Zoogloeaceae</taxon>
        <taxon>Azoarcus</taxon>
    </lineage>
</organism>
<feature type="domain" description="MgtC/SapB/SrpB/YhiD N-terminal" evidence="9">
    <location>
        <begin position="25"/>
        <end position="148"/>
    </location>
</feature>
<dbReference type="Pfam" id="PF02308">
    <property type="entry name" value="MgtC"/>
    <property type="match status" value="1"/>
</dbReference>
<proteinExistence type="inferred from homology"/>
<dbReference type="PANTHER" id="PTHR33778">
    <property type="entry name" value="PROTEIN MGTC"/>
    <property type="match status" value="1"/>
</dbReference>
<evidence type="ECO:0000313" key="11">
    <source>
        <dbReference type="Proteomes" id="UP000295129"/>
    </source>
</evidence>
<evidence type="ECO:0000256" key="2">
    <source>
        <dbReference type="ARBA" id="ARBA00009298"/>
    </source>
</evidence>
<dbReference type="PRINTS" id="PR01837">
    <property type="entry name" value="MGTCSAPBPROT"/>
</dbReference>
<dbReference type="GO" id="GO:0005886">
    <property type="term" value="C:plasma membrane"/>
    <property type="evidence" value="ECO:0007669"/>
    <property type="project" value="UniProtKB-SubCell"/>
</dbReference>
<name>A0A4R6ECG8_9RHOO</name>
<reference evidence="10 11" key="1">
    <citation type="submission" date="2019-03" db="EMBL/GenBank/DDBJ databases">
        <title>Genomic Encyclopedia of Type Strains, Phase IV (KMG-IV): sequencing the most valuable type-strain genomes for metagenomic binning, comparative biology and taxonomic classification.</title>
        <authorList>
            <person name="Goeker M."/>
        </authorList>
    </citation>
    <scope>NUCLEOTIDE SEQUENCE [LARGE SCALE GENOMIC DNA]</scope>
    <source>
        <strain evidence="10 11">DSM 12121</strain>
    </source>
</reference>
<feature type="transmembrane region" description="Helical" evidence="7">
    <location>
        <begin position="77"/>
        <end position="95"/>
    </location>
</feature>
<keyword evidence="4 7" id="KW-0812">Transmembrane</keyword>
<accession>A0A4R6ECG8</accession>
<evidence type="ECO:0000259" key="9">
    <source>
        <dbReference type="Pfam" id="PF02308"/>
    </source>
</evidence>
<comment type="similarity">
    <text evidence="2 7">Belongs to the MgtC/SapB family.</text>
</comment>
<sequence>MDFLIAELLAGFGDGHEVLRSLLRLAFAIVCGAVIGYERERMGKSAGLRTHILVAAGSGLAVIVAEEVEMGQDGVSRVIQGLVTGIGFLGAGAILKRHHLHDIRGLTTAAGIWMTSAIGITAGLGRFGTALAATVLTWCVLSLLHRMEGRGDDVERTAPTAAALEKERSMNKPMNEKLPVTDPAKRKPQDSHVEDLIDESGEESFPASDPPAVSPEKKPTEKPPSHNGRPG</sequence>
<evidence type="ECO:0000256" key="6">
    <source>
        <dbReference type="ARBA" id="ARBA00023136"/>
    </source>
</evidence>
<feature type="transmembrane region" description="Helical" evidence="7">
    <location>
        <begin position="48"/>
        <end position="65"/>
    </location>
</feature>
<feature type="region of interest" description="Disordered" evidence="8">
    <location>
        <begin position="163"/>
        <end position="231"/>
    </location>
</feature>
<dbReference type="AlphaFoldDB" id="A0A4R6ECG8"/>
<gene>
    <name evidence="10" type="ORF">C7389_103185</name>
</gene>
<evidence type="ECO:0000256" key="1">
    <source>
        <dbReference type="ARBA" id="ARBA00004651"/>
    </source>
</evidence>
<evidence type="ECO:0000313" key="10">
    <source>
        <dbReference type="EMBL" id="TDN55847.1"/>
    </source>
</evidence>
<evidence type="ECO:0000256" key="8">
    <source>
        <dbReference type="SAM" id="MobiDB-lite"/>
    </source>
</evidence>
<dbReference type="InterPro" id="IPR003416">
    <property type="entry name" value="MgtC/SapB/SrpB/YhiD_fam"/>
</dbReference>
<feature type="transmembrane region" description="Helical" evidence="7">
    <location>
        <begin position="18"/>
        <end position="36"/>
    </location>
</feature>
<dbReference type="Proteomes" id="UP000295129">
    <property type="component" value="Unassembled WGS sequence"/>
</dbReference>
<dbReference type="RefSeq" id="WP_133589101.1">
    <property type="nucleotide sequence ID" value="NZ_SNVV01000003.1"/>
</dbReference>
<keyword evidence="11" id="KW-1185">Reference proteome</keyword>
<comment type="caution">
    <text evidence="10">The sequence shown here is derived from an EMBL/GenBank/DDBJ whole genome shotgun (WGS) entry which is preliminary data.</text>
</comment>
<dbReference type="PANTHER" id="PTHR33778:SF1">
    <property type="entry name" value="MAGNESIUM TRANSPORTER YHID-RELATED"/>
    <property type="match status" value="1"/>
</dbReference>
<keyword evidence="5 7" id="KW-1133">Transmembrane helix</keyword>
<keyword evidence="7" id="KW-0997">Cell inner membrane</keyword>
<keyword evidence="3" id="KW-1003">Cell membrane</keyword>
<evidence type="ECO:0000256" key="4">
    <source>
        <dbReference type="ARBA" id="ARBA00022692"/>
    </source>
</evidence>
<feature type="transmembrane region" description="Helical" evidence="7">
    <location>
        <begin position="127"/>
        <end position="144"/>
    </location>
</feature>
<feature type="compositionally biased region" description="Basic and acidic residues" evidence="8">
    <location>
        <begin position="183"/>
        <end position="195"/>
    </location>
</feature>
<dbReference type="OrthoDB" id="9811198at2"/>
<evidence type="ECO:0000256" key="5">
    <source>
        <dbReference type="ARBA" id="ARBA00022989"/>
    </source>
</evidence>